<dbReference type="SMART" id="SM00387">
    <property type="entry name" value="HATPase_c"/>
    <property type="match status" value="1"/>
</dbReference>
<evidence type="ECO:0000313" key="17">
    <source>
        <dbReference type="Proteomes" id="UP000186074"/>
    </source>
</evidence>
<evidence type="ECO:0000256" key="10">
    <source>
        <dbReference type="ARBA" id="ARBA00022840"/>
    </source>
</evidence>
<dbReference type="GO" id="GO:0000155">
    <property type="term" value="F:phosphorelay sensor kinase activity"/>
    <property type="evidence" value="ECO:0007669"/>
    <property type="project" value="InterPro"/>
</dbReference>
<name>A0A1P8KQ67_9BACT</name>
<dbReference type="SUPFAM" id="SSF47384">
    <property type="entry name" value="Homodimeric domain of signal transducing histidine kinase"/>
    <property type="match status" value="1"/>
</dbReference>
<keyword evidence="4" id="KW-1003">Cell membrane</keyword>
<reference evidence="16 17" key="1">
    <citation type="submission" date="2017-01" db="EMBL/GenBank/DDBJ databases">
        <title>Genome sequencing of Arcobacter sp. LPB0137.</title>
        <authorList>
            <person name="Lee G.-W."/>
            <person name="Yi H."/>
        </authorList>
    </citation>
    <scope>NUCLEOTIDE SEQUENCE [LARGE SCALE GENOMIC DNA]</scope>
    <source>
        <strain evidence="16 17">LPB0137</strain>
    </source>
</reference>
<dbReference type="SUPFAM" id="SSF55874">
    <property type="entry name" value="ATPase domain of HSP90 chaperone/DNA topoisomerase II/histidine kinase"/>
    <property type="match status" value="1"/>
</dbReference>
<keyword evidence="9" id="KW-0418">Kinase</keyword>
<feature type="domain" description="Histidine kinase" evidence="15">
    <location>
        <begin position="374"/>
        <end position="597"/>
    </location>
</feature>
<dbReference type="PRINTS" id="PR00344">
    <property type="entry name" value="BCTRLSENSOR"/>
</dbReference>
<keyword evidence="5" id="KW-0597">Phosphoprotein</keyword>
<dbReference type="CDD" id="cd00082">
    <property type="entry name" value="HisKA"/>
    <property type="match status" value="1"/>
</dbReference>
<keyword evidence="6" id="KW-0808">Transferase</keyword>
<feature type="coiled-coil region" evidence="13">
    <location>
        <begin position="317"/>
        <end position="351"/>
    </location>
</feature>
<dbReference type="InterPro" id="IPR029151">
    <property type="entry name" value="Sensor-like_sf"/>
</dbReference>
<dbReference type="EMBL" id="CP019070">
    <property type="protein sequence ID" value="APW66695.1"/>
    <property type="molecule type" value="Genomic_DNA"/>
</dbReference>
<keyword evidence="10" id="KW-0067">ATP-binding</keyword>
<evidence type="ECO:0000313" key="16">
    <source>
        <dbReference type="EMBL" id="APW66695.1"/>
    </source>
</evidence>
<dbReference type="AlphaFoldDB" id="A0A1P8KQ67"/>
<keyword evidence="14" id="KW-0472">Membrane</keyword>
<comment type="catalytic activity">
    <reaction evidence="1">
        <text>ATP + protein L-histidine = ADP + protein N-phospho-L-histidine.</text>
        <dbReference type="EC" id="2.7.13.3"/>
    </reaction>
</comment>
<evidence type="ECO:0000256" key="2">
    <source>
        <dbReference type="ARBA" id="ARBA00004651"/>
    </source>
</evidence>
<keyword evidence="12" id="KW-0902">Two-component regulatory system</keyword>
<dbReference type="RefSeq" id="WP_076088740.1">
    <property type="nucleotide sequence ID" value="NZ_CP019070.1"/>
</dbReference>
<feature type="transmembrane region" description="Helical" evidence="14">
    <location>
        <begin position="6"/>
        <end position="29"/>
    </location>
</feature>
<sequence length="599" mass="69560">MKINLYKIITIIVFIIVSIIAILITSNYLSKKEYKLQSKKYALISKSIQDKIKSTIEKKKNATLALTIPLSLNKDVLNIIKYQKDGKQLNNLSYLLRKETAFKNVWFQVLDAKGVSLYRTWSKKKNDEVYKIRKDILSMINEPKIKSTISVGKYDIAFKAMVPIFENNKFIGIIESITHFNSITRGLRNSDAIEPVIIVEEKFTKQLRENAFTNIFIQNHYIANLSVDKKITEYLKNKDIDKFINKEDYLVEDTYLIINTPIFYNGEKLASFLSFKDINKIDTKDIKEYKQSVFLYLGLFLLLLGLVLFIISYYLYSKELRSLYDKLNENQEELRNLNNSLKQTVDEEVRKNYKKNKVLFQQSKMAAMGEMIGNIAHQWRQPLSLITTAVSALKLRKELGILEDKDYTESFDLIINSANHLSNTIDDFRYFFTPNKDKSKTLTNDLLEKVFKLLSAEFKSKNIKIIEEIEEIEITTYENELIQVLINILNNAKDELVKIEDLNARYISINISKIKNEIIFEVSDSAGGISENIIDRIFEPYFTTKHQSQGTGIGLYMSKEIVQKHLNADIQVSNKESIFDNKTYKGAQFIISIPLRDEN</sequence>
<evidence type="ECO:0000256" key="8">
    <source>
        <dbReference type="ARBA" id="ARBA00022741"/>
    </source>
</evidence>
<dbReference type="PROSITE" id="PS50109">
    <property type="entry name" value="HIS_KIN"/>
    <property type="match status" value="1"/>
</dbReference>
<dbReference type="InterPro" id="IPR005467">
    <property type="entry name" value="His_kinase_dom"/>
</dbReference>
<evidence type="ECO:0000256" key="12">
    <source>
        <dbReference type="ARBA" id="ARBA00023012"/>
    </source>
</evidence>
<dbReference type="InterPro" id="IPR003594">
    <property type="entry name" value="HATPase_dom"/>
</dbReference>
<dbReference type="GO" id="GO:0005524">
    <property type="term" value="F:ATP binding"/>
    <property type="evidence" value="ECO:0007669"/>
    <property type="project" value="UniProtKB-KW"/>
</dbReference>
<dbReference type="Gene3D" id="3.30.565.10">
    <property type="entry name" value="Histidine kinase-like ATPase, C-terminal domain"/>
    <property type="match status" value="1"/>
</dbReference>
<dbReference type="Pfam" id="PF00512">
    <property type="entry name" value="HisKA"/>
    <property type="match status" value="1"/>
</dbReference>
<keyword evidence="8" id="KW-0547">Nucleotide-binding</keyword>
<dbReference type="STRING" id="1850254.LPB137_12905"/>
<evidence type="ECO:0000259" key="15">
    <source>
        <dbReference type="PROSITE" id="PS50109"/>
    </source>
</evidence>
<dbReference type="OrthoDB" id="9772835at2"/>
<organism evidence="16 17">
    <name type="scientific">Poseidonibacter parvus</name>
    <dbReference type="NCBI Taxonomy" id="1850254"/>
    <lineage>
        <taxon>Bacteria</taxon>
        <taxon>Pseudomonadati</taxon>
        <taxon>Campylobacterota</taxon>
        <taxon>Epsilonproteobacteria</taxon>
        <taxon>Campylobacterales</taxon>
        <taxon>Arcobacteraceae</taxon>
        <taxon>Poseidonibacter</taxon>
    </lineage>
</organism>
<evidence type="ECO:0000256" key="11">
    <source>
        <dbReference type="ARBA" id="ARBA00022989"/>
    </source>
</evidence>
<dbReference type="PANTHER" id="PTHR43065:SF46">
    <property type="entry name" value="C4-DICARBOXYLATE TRANSPORT SENSOR PROTEIN DCTB"/>
    <property type="match status" value="1"/>
</dbReference>
<dbReference type="InterPro" id="IPR003661">
    <property type="entry name" value="HisK_dim/P_dom"/>
</dbReference>
<comment type="subcellular location">
    <subcellularLocation>
        <location evidence="2">Cell membrane</location>
        <topology evidence="2">Multi-pass membrane protein</topology>
    </subcellularLocation>
</comment>
<dbReference type="GO" id="GO:0005886">
    <property type="term" value="C:plasma membrane"/>
    <property type="evidence" value="ECO:0007669"/>
    <property type="project" value="UniProtKB-SubCell"/>
</dbReference>
<proteinExistence type="predicted"/>
<evidence type="ECO:0000256" key="9">
    <source>
        <dbReference type="ARBA" id="ARBA00022777"/>
    </source>
</evidence>
<dbReference type="InterPro" id="IPR004358">
    <property type="entry name" value="Sig_transdc_His_kin-like_C"/>
</dbReference>
<evidence type="ECO:0000256" key="1">
    <source>
        <dbReference type="ARBA" id="ARBA00000085"/>
    </source>
</evidence>
<evidence type="ECO:0000256" key="14">
    <source>
        <dbReference type="SAM" id="Phobius"/>
    </source>
</evidence>
<dbReference type="SUPFAM" id="SSF103190">
    <property type="entry name" value="Sensory domain-like"/>
    <property type="match status" value="1"/>
</dbReference>
<evidence type="ECO:0000256" key="4">
    <source>
        <dbReference type="ARBA" id="ARBA00022475"/>
    </source>
</evidence>
<accession>A0A1P8KQ67</accession>
<keyword evidence="11 14" id="KW-1133">Transmembrane helix</keyword>
<dbReference type="SMART" id="SM00388">
    <property type="entry name" value="HisKA"/>
    <property type="match status" value="1"/>
</dbReference>
<dbReference type="PANTHER" id="PTHR43065">
    <property type="entry name" value="SENSOR HISTIDINE KINASE"/>
    <property type="match status" value="1"/>
</dbReference>
<evidence type="ECO:0000256" key="6">
    <source>
        <dbReference type="ARBA" id="ARBA00022679"/>
    </source>
</evidence>
<evidence type="ECO:0000256" key="7">
    <source>
        <dbReference type="ARBA" id="ARBA00022692"/>
    </source>
</evidence>
<dbReference type="EC" id="2.7.13.3" evidence="3"/>
<keyword evidence="7 14" id="KW-0812">Transmembrane</keyword>
<keyword evidence="13" id="KW-0175">Coiled coil</keyword>
<evidence type="ECO:0000256" key="3">
    <source>
        <dbReference type="ARBA" id="ARBA00012438"/>
    </source>
</evidence>
<dbReference type="KEGG" id="alp:LPB137_12905"/>
<dbReference type="Gene3D" id="1.10.287.130">
    <property type="match status" value="1"/>
</dbReference>
<feature type="transmembrane region" description="Helical" evidence="14">
    <location>
        <begin position="293"/>
        <end position="316"/>
    </location>
</feature>
<dbReference type="Pfam" id="PF02518">
    <property type="entry name" value="HATPase_c"/>
    <property type="match status" value="1"/>
</dbReference>
<protein>
    <recommendedName>
        <fullName evidence="3">histidine kinase</fullName>
        <ecNumber evidence="3">2.7.13.3</ecNumber>
    </recommendedName>
</protein>
<evidence type="ECO:0000256" key="5">
    <source>
        <dbReference type="ARBA" id="ARBA00022553"/>
    </source>
</evidence>
<dbReference type="Proteomes" id="UP000186074">
    <property type="component" value="Chromosome"/>
</dbReference>
<evidence type="ECO:0000256" key="13">
    <source>
        <dbReference type="SAM" id="Coils"/>
    </source>
</evidence>
<dbReference type="InterPro" id="IPR036097">
    <property type="entry name" value="HisK_dim/P_sf"/>
</dbReference>
<gene>
    <name evidence="16" type="ORF">LPB137_12905</name>
</gene>
<keyword evidence="17" id="KW-1185">Reference proteome</keyword>
<dbReference type="InterPro" id="IPR036890">
    <property type="entry name" value="HATPase_C_sf"/>
</dbReference>